<dbReference type="InterPro" id="IPR038883">
    <property type="entry name" value="AN11006-like"/>
</dbReference>
<gene>
    <name evidence="1" type="ORF">LECACI_7A008314</name>
</gene>
<evidence type="ECO:0008006" key="3">
    <source>
        <dbReference type="Google" id="ProtNLM"/>
    </source>
</evidence>
<dbReference type="Proteomes" id="UP001296104">
    <property type="component" value="Unassembled WGS sequence"/>
</dbReference>
<evidence type="ECO:0000313" key="1">
    <source>
        <dbReference type="EMBL" id="CAK4033156.1"/>
    </source>
</evidence>
<reference evidence="1" key="1">
    <citation type="submission" date="2023-11" db="EMBL/GenBank/DDBJ databases">
        <authorList>
            <person name="Alioto T."/>
            <person name="Alioto T."/>
            <person name="Gomez Garrido J."/>
        </authorList>
    </citation>
    <scope>NUCLEOTIDE SEQUENCE</scope>
</reference>
<keyword evidence="2" id="KW-1185">Reference proteome</keyword>
<comment type="caution">
    <text evidence="1">The sequence shown here is derived from an EMBL/GenBank/DDBJ whole genome shotgun (WGS) entry which is preliminary data.</text>
</comment>
<dbReference type="PANTHER" id="PTHR42085">
    <property type="entry name" value="F-BOX DOMAIN-CONTAINING PROTEIN"/>
    <property type="match status" value="1"/>
</dbReference>
<sequence>MDATTQLDTAAVVAHLRASLTQKLRERFPEMKDESIDRILDATSLELQKQMLAEDQTTTETRPNLLSLPAELRNTIYELVLTSDNPVPVTRKVFPALLHTSSRLRKEAAPIYYQSNTFHAPCCDEHTHQDLVRLVKWLELIGPVRASQLQQLRLECPYTKATRLEESFRAGIFRRMEFKKYGVSKERFVVVETFVDD</sequence>
<protein>
    <recommendedName>
        <fullName evidence="3">F-box domain-containing protein</fullName>
    </recommendedName>
</protein>
<dbReference type="EMBL" id="CAVMBE010000079">
    <property type="protein sequence ID" value="CAK4033156.1"/>
    <property type="molecule type" value="Genomic_DNA"/>
</dbReference>
<proteinExistence type="predicted"/>
<dbReference type="PANTHER" id="PTHR42085:SF1">
    <property type="entry name" value="F-BOX DOMAIN-CONTAINING PROTEIN"/>
    <property type="match status" value="1"/>
</dbReference>
<organism evidence="1 2">
    <name type="scientific">Lecanosticta acicola</name>
    <dbReference type="NCBI Taxonomy" id="111012"/>
    <lineage>
        <taxon>Eukaryota</taxon>
        <taxon>Fungi</taxon>
        <taxon>Dikarya</taxon>
        <taxon>Ascomycota</taxon>
        <taxon>Pezizomycotina</taxon>
        <taxon>Dothideomycetes</taxon>
        <taxon>Dothideomycetidae</taxon>
        <taxon>Mycosphaerellales</taxon>
        <taxon>Mycosphaerellaceae</taxon>
        <taxon>Lecanosticta</taxon>
    </lineage>
</organism>
<dbReference type="AlphaFoldDB" id="A0AAI9ECN6"/>
<name>A0AAI9ECN6_9PEZI</name>
<accession>A0AAI9ECN6</accession>
<evidence type="ECO:0000313" key="2">
    <source>
        <dbReference type="Proteomes" id="UP001296104"/>
    </source>
</evidence>